<evidence type="ECO:0008006" key="3">
    <source>
        <dbReference type="Google" id="ProtNLM"/>
    </source>
</evidence>
<name>V5SI91_9HYPH</name>
<evidence type="ECO:0000313" key="2">
    <source>
        <dbReference type="Proteomes" id="UP000018542"/>
    </source>
</evidence>
<dbReference type="EMBL" id="CP006912">
    <property type="protein sequence ID" value="AHB50258.1"/>
    <property type="molecule type" value="Genomic_DNA"/>
</dbReference>
<evidence type="ECO:0000313" key="1">
    <source>
        <dbReference type="EMBL" id="AHB50258.1"/>
    </source>
</evidence>
<accession>V5SI91</accession>
<gene>
    <name evidence="1" type="ORF">W911_12380</name>
</gene>
<dbReference type="HOGENOM" id="CLU_1693123_0_0_5"/>
<proteinExistence type="predicted"/>
<protein>
    <recommendedName>
        <fullName evidence="3">Periplasmic heavy metal sensor</fullName>
    </recommendedName>
</protein>
<dbReference type="AlphaFoldDB" id="V5SI91"/>
<keyword evidence="2" id="KW-1185">Reference proteome</keyword>
<dbReference type="Gene3D" id="1.20.120.1490">
    <property type="match status" value="1"/>
</dbReference>
<organism evidence="1 2">
    <name type="scientific">Hyphomicrobium nitrativorans NL23</name>
    <dbReference type="NCBI Taxonomy" id="1029756"/>
    <lineage>
        <taxon>Bacteria</taxon>
        <taxon>Pseudomonadati</taxon>
        <taxon>Pseudomonadota</taxon>
        <taxon>Alphaproteobacteria</taxon>
        <taxon>Hyphomicrobiales</taxon>
        <taxon>Hyphomicrobiaceae</taxon>
        <taxon>Hyphomicrobium</taxon>
    </lineage>
</organism>
<sequence length="155" mass="17598">MKYLLIGSLALNLLFVGGLVGMSFKKHGHGPHHAAREHFGLMGLTRVLPEDRRKDVLEQLKKEYGEMRPAMEDLRTARIEAADRLAAEPFDRAALEQAIANVAGKEQALRATTVETFLVQAARLSADERKQLSERWRKRADWMAHRGKKNNKDKQ</sequence>
<dbReference type="Proteomes" id="UP000018542">
    <property type="component" value="Chromosome"/>
</dbReference>
<dbReference type="PATRIC" id="fig|1029756.8.peg.2571"/>
<dbReference type="Pfam" id="PF13801">
    <property type="entry name" value="Metal_resist"/>
    <property type="match status" value="1"/>
</dbReference>
<dbReference type="InterPro" id="IPR025961">
    <property type="entry name" value="Metal_resist"/>
</dbReference>
<dbReference type="KEGG" id="hni:W911_12380"/>
<reference evidence="1 2" key="1">
    <citation type="journal article" date="2014" name="Genome Announc.">
        <title>Complete Genome Sequence of Hyphomicrobium nitrativorans Strain NL23, a Denitrifying Bacterium Isolated from Biofilm of a Methanol-Fed Denitrification System Treating Seawater at the Montreal Biodome.</title>
        <authorList>
            <person name="Martineau C."/>
            <person name="Villeneuve C."/>
            <person name="Mauffrey F."/>
            <person name="Villemur R."/>
        </authorList>
    </citation>
    <scope>NUCLEOTIDE SEQUENCE [LARGE SCALE GENOMIC DNA]</scope>
    <source>
        <strain evidence="1">NL23</strain>
    </source>
</reference>
<dbReference type="STRING" id="1029756.W911_12380"/>